<evidence type="ECO:0000259" key="1">
    <source>
        <dbReference type="Pfam" id="PF04101"/>
    </source>
</evidence>
<feature type="domain" description="Glycosyl transferase family 28 C-terminal" evidence="1">
    <location>
        <begin position="5"/>
        <end position="148"/>
    </location>
</feature>
<organism evidence="2 3">
    <name type="scientific">Candidatus Iainarchaeum sp</name>
    <dbReference type="NCBI Taxonomy" id="3101447"/>
    <lineage>
        <taxon>Archaea</taxon>
        <taxon>Candidatus Iainarchaeota</taxon>
        <taxon>Candidatus Iainarchaeia</taxon>
        <taxon>Candidatus Iainarchaeales</taxon>
        <taxon>Candidatus Iainarchaeaceae</taxon>
        <taxon>Candidatus Iainarchaeum</taxon>
    </lineage>
</organism>
<dbReference type="AlphaFoldDB" id="A0A8T4KVX4"/>
<sequence>MPGKIFIAVGTHPMQFNRLLEKIDGLIESKKLSGNIFAQTGYSTYKPKHYKYSKFLGFDEFKQHMRNAGLIIAHGGEGVIGTALQLNKRIIIVPRMARFQEHTNDHQLELTKAVANSGNAIAVYDIADLENAFKKINKINLKQTAHAKGIIKIIGGFLNEK</sequence>
<dbReference type="InterPro" id="IPR007235">
    <property type="entry name" value="Glyco_trans_28_C"/>
</dbReference>
<name>A0A8T4KVX4_9ARCH</name>
<proteinExistence type="predicted"/>
<dbReference type="NCBIfam" id="NF041548">
    <property type="entry name" value="PssE"/>
    <property type="match status" value="1"/>
</dbReference>
<accession>A0A8T4KVX4</accession>
<dbReference type="InterPro" id="IPR048097">
    <property type="entry name" value="Cps14G-like"/>
</dbReference>
<dbReference type="Proteomes" id="UP000677687">
    <property type="component" value="Unassembled WGS sequence"/>
</dbReference>
<evidence type="ECO:0000313" key="2">
    <source>
        <dbReference type="EMBL" id="MBS3057289.1"/>
    </source>
</evidence>
<evidence type="ECO:0000313" key="3">
    <source>
        <dbReference type="Proteomes" id="UP000677687"/>
    </source>
</evidence>
<dbReference type="GO" id="GO:0016758">
    <property type="term" value="F:hexosyltransferase activity"/>
    <property type="evidence" value="ECO:0007669"/>
    <property type="project" value="InterPro"/>
</dbReference>
<gene>
    <name evidence="2" type="ORF">J4415_01525</name>
</gene>
<protein>
    <recommendedName>
        <fullName evidence="1">Glycosyl transferase family 28 C-terminal domain-containing protein</fullName>
    </recommendedName>
</protein>
<reference evidence="2" key="2">
    <citation type="submission" date="2021-05" db="EMBL/GenBank/DDBJ databases">
        <title>Protein family content uncovers lineage relationships and bacterial pathway maintenance mechanisms in DPANN archaea.</title>
        <authorList>
            <person name="Castelle C.J."/>
            <person name="Meheust R."/>
            <person name="Jaffe A.L."/>
            <person name="Seitz K."/>
            <person name="Gong X."/>
            <person name="Baker B.J."/>
            <person name="Banfield J.F."/>
        </authorList>
    </citation>
    <scope>NUCLEOTIDE SEQUENCE</scope>
    <source>
        <strain evidence="2">RIFCSPHIGHO2_01_FULL_AR10_44_11</strain>
    </source>
</reference>
<dbReference type="Pfam" id="PF04101">
    <property type="entry name" value="Glyco_tran_28_C"/>
    <property type="match status" value="1"/>
</dbReference>
<dbReference type="Gene3D" id="3.40.50.2000">
    <property type="entry name" value="Glycogen Phosphorylase B"/>
    <property type="match status" value="1"/>
</dbReference>
<reference evidence="2" key="1">
    <citation type="submission" date="2021-03" db="EMBL/GenBank/DDBJ databases">
        <authorList>
            <person name="Jaffe A."/>
        </authorList>
    </citation>
    <scope>NUCLEOTIDE SEQUENCE</scope>
    <source>
        <strain evidence="2">RIFCSPHIGHO2_01_FULL_AR10_44_11</strain>
    </source>
</reference>
<dbReference type="EMBL" id="JAGVWD010000020">
    <property type="protein sequence ID" value="MBS3057289.1"/>
    <property type="molecule type" value="Genomic_DNA"/>
</dbReference>
<comment type="caution">
    <text evidence="2">The sequence shown here is derived from an EMBL/GenBank/DDBJ whole genome shotgun (WGS) entry which is preliminary data.</text>
</comment>